<keyword evidence="1" id="KW-0472">Membrane</keyword>
<evidence type="ECO:0000313" key="3">
    <source>
        <dbReference type="Proteomes" id="UP000254677"/>
    </source>
</evidence>
<keyword evidence="3" id="KW-1185">Reference proteome</keyword>
<feature type="transmembrane region" description="Helical" evidence="1">
    <location>
        <begin position="239"/>
        <end position="257"/>
    </location>
</feature>
<feature type="transmembrane region" description="Helical" evidence="1">
    <location>
        <begin position="207"/>
        <end position="227"/>
    </location>
</feature>
<evidence type="ECO:0000313" key="2">
    <source>
        <dbReference type="EMBL" id="STX40279.1"/>
    </source>
</evidence>
<dbReference type="OrthoDB" id="5145250at2"/>
<organism evidence="2 3">
    <name type="scientific">Legionella donaldsonii</name>
    <dbReference type="NCBI Taxonomy" id="45060"/>
    <lineage>
        <taxon>Bacteria</taxon>
        <taxon>Pseudomonadati</taxon>
        <taxon>Pseudomonadota</taxon>
        <taxon>Gammaproteobacteria</taxon>
        <taxon>Legionellales</taxon>
        <taxon>Legionellaceae</taxon>
        <taxon>Legionella</taxon>
    </lineage>
</organism>
<dbReference type="AlphaFoldDB" id="A0A378IYF6"/>
<dbReference type="PANTHER" id="PTHR43483:SF3">
    <property type="entry name" value="MEMBRANE TRANSPORTER PROTEIN HI_0806-RELATED"/>
    <property type="match status" value="1"/>
</dbReference>
<keyword evidence="1" id="KW-1133">Transmembrane helix</keyword>
<dbReference type="RefSeq" id="WP_115219957.1">
    <property type="nucleotide sequence ID" value="NZ_CAXYJE010000001.1"/>
</dbReference>
<dbReference type="EMBL" id="UGOA01000001">
    <property type="protein sequence ID" value="STX40279.1"/>
    <property type="molecule type" value="Genomic_DNA"/>
</dbReference>
<protein>
    <submittedName>
        <fullName evidence="2">Integral membrane protein</fullName>
    </submittedName>
</protein>
<dbReference type="PANTHER" id="PTHR43483">
    <property type="entry name" value="MEMBRANE TRANSPORTER PROTEIN HI_0806-RELATED"/>
    <property type="match status" value="1"/>
</dbReference>
<gene>
    <name evidence="2" type="ORF">NCTC13292_00023</name>
</gene>
<keyword evidence="1" id="KW-0812">Transmembrane</keyword>
<accession>A0A378IYF6</accession>
<feature type="transmembrane region" description="Helical" evidence="1">
    <location>
        <begin position="131"/>
        <end position="150"/>
    </location>
</feature>
<dbReference type="Proteomes" id="UP000254677">
    <property type="component" value="Unassembled WGS sequence"/>
</dbReference>
<name>A0A378IYF6_9GAMM</name>
<evidence type="ECO:0000256" key="1">
    <source>
        <dbReference type="SAM" id="Phobius"/>
    </source>
</evidence>
<feature type="transmembrane region" description="Helical" evidence="1">
    <location>
        <begin position="6"/>
        <end position="23"/>
    </location>
</feature>
<proteinExistence type="predicted"/>
<feature type="transmembrane region" description="Helical" evidence="1">
    <location>
        <begin position="104"/>
        <end position="125"/>
    </location>
</feature>
<feature type="transmembrane region" description="Helical" evidence="1">
    <location>
        <begin position="170"/>
        <end position="201"/>
    </location>
</feature>
<feature type="transmembrane region" description="Helical" evidence="1">
    <location>
        <begin position="263"/>
        <end position="284"/>
    </location>
</feature>
<sequence>MAISLIILAILILTFVCIIAMLYKLRKQPPVRLSILDYIKLTVSGVIAFIADTLGVGSFAVNVTLAKILRTFPDDELPAVNNGAQVIPGTIESLFFMQLIDVDLTTLVTLVMGTCFGGLVGGVIVTHLSKQAIRLAMMCCFVIIIGLLICHQLRLIPAGGELIALHSGKLFIGFFAMIICGALTSVGIGLFVMVQAVLFLLNVSPVVAFPIMMTAGAMQQPLTTLVFVQQNKIPLKKTLILSLGGCIGVFVTVPIFIHLTVTWLHSLLLVILVYNLFAISRTYLRSRIKSHGYQPTSIPLVTAD</sequence>
<reference evidence="2 3" key="1">
    <citation type="submission" date="2018-06" db="EMBL/GenBank/DDBJ databases">
        <authorList>
            <consortium name="Pathogen Informatics"/>
            <person name="Doyle S."/>
        </authorList>
    </citation>
    <scope>NUCLEOTIDE SEQUENCE [LARGE SCALE GENOMIC DNA]</scope>
    <source>
        <strain evidence="2 3">NCTC13292</strain>
    </source>
</reference>